<evidence type="ECO:0000256" key="2">
    <source>
        <dbReference type="ARBA" id="ARBA00022679"/>
    </source>
</evidence>
<evidence type="ECO:0000256" key="5">
    <source>
        <dbReference type="ARBA" id="ARBA00023136"/>
    </source>
</evidence>
<feature type="transmembrane region" description="Helical" evidence="7">
    <location>
        <begin position="236"/>
        <end position="259"/>
    </location>
</feature>
<feature type="transmembrane region" description="Helical" evidence="7">
    <location>
        <begin position="21"/>
        <end position="46"/>
    </location>
</feature>
<keyword evidence="6 7" id="KW-0012">Acyltransferase</keyword>
<dbReference type="GO" id="GO:0019706">
    <property type="term" value="F:protein-cysteine S-palmitoyltransferase activity"/>
    <property type="evidence" value="ECO:0007669"/>
    <property type="project" value="UniProtKB-EC"/>
</dbReference>
<dbReference type="GO" id="GO:0016020">
    <property type="term" value="C:membrane"/>
    <property type="evidence" value="ECO:0007669"/>
    <property type="project" value="UniProtKB-SubCell"/>
</dbReference>
<dbReference type="InterPro" id="IPR039859">
    <property type="entry name" value="PFA4/ZDH16/20/ERF2-like"/>
</dbReference>
<evidence type="ECO:0000256" key="4">
    <source>
        <dbReference type="ARBA" id="ARBA00022989"/>
    </source>
</evidence>
<accession>K6UL62</accession>
<reference evidence="9 10" key="1">
    <citation type="journal article" date="2012" name="Nat. Genet.">
        <title>Plasmodium cynomolgi genome sequences provide insight into Plasmodium vivax and the monkey malaria clade.</title>
        <authorList>
            <person name="Tachibana S."/>
            <person name="Sullivan S.A."/>
            <person name="Kawai S."/>
            <person name="Nakamura S."/>
            <person name="Kim H.R."/>
            <person name="Goto N."/>
            <person name="Arisue N."/>
            <person name="Palacpac N.M.Q."/>
            <person name="Honma H."/>
            <person name="Yagi M."/>
            <person name="Tougan T."/>
            <person name="Katakai Y."/>
            <person name="Kaneko O."/>
            <person name="Mita T."/>
            <person name="Kita K."/>
            <person name="Yasutomi Y."/>
            <person name="Sutton P.L."/>
            <person name="Shakhbatyan R."/>
            <person name="Horii T."/>
            <person name="Yasunaga T."/>
            <person name="Barnwell J.W."/>
            <person name="Escalante A.A."/>
            <person name="Carlton J.M."/>
            <person name="Tanabe K."/>
        </authorList>
    </citation>
    <scope>NUCLEOTIDE SEQUENCE [LARGE SCALE GENOMIC DNA]</scope>
    <source>
        <strain evidence="9 10">B</strain>
    </source>
</reference>
<feature type="domain" description="Palmitoyltransferase DHHC" evidence="8">
    <location>
        <begin position="145"/>
        <end position="277"/>
    </location>
</feature>
<comment type="catalytic activity">
    <reaction evidence="7">
        <text>L-cysteinyl-[protein] + hexadecanoyl-CoA = S-hexadecanoyl-L-cysteinyl-[protein] + CoA</text>
        <dbReference type="Rhea" id="RHEA:36683"/>
        <dbReference type="Rhea" id="RHEA-COMP:10131"/>
        <dbReference type="Rhea" id="RHEA-COMP:11032"/>
        <dbReference type="ChEBI" id="CHEBI:29950"/>
        <dbReference type="ChEBI" id="CHEBI:57287"/>
        <dbReference type="ChEBI" id="CHEBI:57379"/>
        <dbReference type="ChEBI" id="CHEBI:74151"/>
        <dbReference type="EC" id="2.3.1.225"/>
    </reaction>
</comment>
<dbReference type="Proteomes" id="UP000006319">
    <property type="component" value="Chromosome 11"/>
</dbReference>
<proteinExistence type="inferred from homology"/>
<feature type="transmembrane region" description="Helical" evidence="7">
    <location>
        <begin position="196"/>
        <end position="216"/>
    </location>
</feature>
<evidence type="ECO:0000259" key="8">
    <source>
        <dbReference type="Pfam" id="PF01529"/>
    </source>
</evidence>
<keyword evidence="10" id="KW-1185">Reference proteome</keyword>
<dbReference type="VEuPathDB" id="PlasmoDB:PCYB_114680"/>
<dbReference type="OMA" id="VAVQTFH"/>
<dbReference type="AlphaFoldDB" id="K6UL62"/>
<keyword evidence="3 7" id="KW-0812">Transmembrane</keyword>
<protein>
    <recommendedName>
        <fullName evidence="7">Palmitoyltransferase</fullName>
        <ecNumber evidence="7">2.3.1.225</ecNumber>
    </recommendedName>
</protein>
<comment type="domain">
    <text evidence="7">The DHHC domain is required for palmitoyltransferase activity.</text>
</comment>
<feature type="transmembrane region" description="Helical" evidence="7">
    <location>
        <begin position="107"/>
        <end position="126"/>
    </location>
</feature>
<dbReference type="OrthoDB" id="9909019at2759"/>
<dbReference type="RefSeq" id="XP_004223395.1">
    <property type="nucleotide sequence ID" value="XM_004223347.1"/>
</dbReference>
<keyword evidence="5 7" id="KW-0472">Membrane</keyword>
<comment type="subcellular location">
    <subcellularLocation>
        <location evidence="1">Membrane</location>
        <topology evidence="1">Multi-pass membrane protein</topology>
    </subcellularLocation>
</comment>
<organism evidence="9 10">
    <name type="scientific">Plasmodium cynomolgi (strain B)</name>
    <dbReference type="NCBI Taxonomy" id="1120755"/>
    <lineage>
        <taxon>Eukaryota</taxon>
        <taxon>Sar</taxon>
        <taxon>Alveolata</taxon>
        <taxon>Apicomplexa</taxon>
        <taxon>Aconoidasida</taxon>
        <taxon>Haemosporida</taxon>
        <taxon>Plasmodiidae</taxon>
        <taxon>Plasmodium</taxon>
        <taxon>Plasmodium (Plasmodium)</taxon>
    </lineage>
</organism>
<feature type="transmembrane region" description="Helical" evidence="7">
    <location>
        <begin position="83"/>
        <end position="101"/>
    </location>
</feature>
<dbReference type="KEGG" id="pcy:PCYB_114680"/>
<evidence type="ECO:0000256" key="3">
    <source>
        <dbReference type="ARBA" id="ARBA00022692"/>
    </source>
</evidence>
<sequence>MRPKYMQPSQGQTEKKKGGSIFIFIVFFILAFIYIGYTGIVLRSWFIPYRSGSFTIAVLFHVFFLLFLLSFIKVKFYNKRERAILPISSYFFLFMPISSYFFLLLPIYAYFFLFLPISSYLCLCASTDPGKVPRNWGFYIGDDVKRRRYCKICNVWKPDRTHHCSACNRCVLNMDHHCPWINNCVGFFNRRFFIQLLFYGLICLFIVAVQTFHYIFIDNANAYIEDGFHDKSSFVALEYTYASIVLFLTFVLIFALVPFTKFHLKLISKNSTTIENMDIYNQDYNMYNVGCEDNAKQVFGNNILCWMCPFHCISNRPAGDGVRWRVSVAHENMI</sequence>
<evidence type="ECO:0000256" key="1">
    <source>
        <dbReference type="ARBA" id="ARBA00004141"/>
    </source>
</evidence>
<dbReference type="PANTHER" id="PTHR12246">
    <property type="entry name" value="PALMITOYLTRANSFERASE ZDHHC16"/>
    <property type="match status" value="1"/>
</dbReference>
<dbReference type="eggNOG" id="KOG1315">
    <property type="taxonomic scope" value="Eukaryota"/>
</dbReference>
<name>K6UL62_PLACD</name>
<keyword evidence="2 7" id="KW-0808">Transferase</keyword>
<dbReference type="PhylomeDB" id="K6UL62"/>
<evidence type="ECO:0000256" key="7">
    <source>
        <dbReference type="RuleBase" id="RU079119"/>
    </source>
</evidence>
<keyword evidence="4 7" id="KW-1133">Transmembrane helix</keyword>
<dbReference type="PROSITE" id="PS50216">
    <property type="entry name" value="DHHC"/>
    <property type="match status" value="1"/>
</dbReference>
<dbReference type="Pfam" id="PF01529">
    <property type="entry name" value="DHHC"/>
    <property type="match status" value="1"/>
</dbReference>
<comment type="similarity">
    <text evidence="7">Belongs to the DHHC palmitoyltransferase family.</text>
</comment>
<dbReference type="EMBL" id="DF157103">
    <property type="protein sequence ID" value="GAB67448.1"/>
    <property type="molecule type" value="Genomic_DNA"/>
</dbReference>
<dbReference type="InterPro" id="IPR001594">
    <property type="entry name" value="Palmitoyltrfase_DHHC"/>
</dbReference>
<evidence type="ECO:0000313" key="9">
    <source>
        <dbReference type="EMBL" id="GAB67448.1"/>
    </source>
</evidence>
<gene>
    <name evidence="9" type="ORF">PCYB_114680</name>
</gene>
<dbReference type="EC" id="2.3.1.225" evidence="7"/>
<dbReference type="GeneID" id="14693817"/>
<evidence type="ECO:0000313" key="10">
    <source>
        <dbReference type="Proteomes" id="UP000006319"/>
    </source>
</evidence>
<feature type="transmembrane region" description="Helical" evidence="7">
    <location>
        <begin position="52"/>
        <end position="71"/>
    </location>
</feature>
<evidence type="ECO:0000256" key="6">
    <source>
        <dbReference type="ARBA" id="ARBA00023315"/>
    </source>
</evidence>